<evidence type="ECO:0000313" key="1">
    <source>
        <dbReference type="EMBL" id="GBP85050.1"/>
    </source>
</evidence>
<evidence type="ECO:0008006" key="3">
    <source>
        <dbReference type="Google" id="ProtNLM"/>
    </source>
</evidence>
<dbReference type="EMBL" id="BGZK01001714">
    <property type="protein sequence ID" value="GBP85050.1"/>
    <property type="molecule type" value="Genomic_DNA"/>
</dbReference>
<evidence type="ECO:0000313" key="2">
    <source>
        <dbReference type="Proteomes" id="UP000299102"/>
    </source>
</evidence>
<keyword evidence="2" id="KW-1185">Reference proteome</keyword>
<sequence>MERIQLNQSLCFDRIEPDIKLAKAYLEKHSGEFYTPKDTDKKNEYRTTKDNYGNIIYITPQSPSKEKLVLFKLDGEVLCCFAKKLVENANLFAELEFLIRGLPQNDVKKYDIQLMYNYFKYYGLMSKLYGSCTEEEFHIYMRNETPLCTLGVVANQLSKGKKVVIHATRNTAVICKLFLDLIQQSGLTQGVVTVLIVGDDVQIATSFEGHFFFFSPLRSGSSAVVTEQADVRSAMCTLLDATTTTVYPWRLRKIYVQENIYELFKSILSEKASMQCGSNNNTEIFAQLKARSSTVFFHNEKSVLLDYTGDPEDQSFNINIILVEAYRTTKELLALLNAHSCNYLSLWCNDLSTANEVALAADVTNVWINDFGIFDGPAPIAPSFYGMHDFQKCNITCSKGSLNDKVISATQKMFQTIRSRQMNWKKLGIEKRRCIIIELLEKYGRSAEHVDDLFDIINNGLRWYHPDSKVKIENNKVCIQLNQAVSNLCVLIGECKSDIANDLIELVLNGSAIVISHPNDYDVLKFLAKHSDATGIPISQLQFEDFPISDKAWIFSKFKDVNLVDLANGFGRTSIYKPKTIWYQYGESFAN</sequence>
<proteinExistence type="predicted"/>
<dbReference type="STRING" id="151549.A0A4C1ZBF1"/>
<dbReference type="Proteomes" id="UP000299102">
    <property type="component" value="Unassembled WGS sequence"/>
</dbReference>
<dbReference type="GO" id="GO:0016491">
    <property type="term" value="F:oxidoreductase activity"/>
    <property type="evidence" value="ECO:0007669"/>
    <property type="project" value="InterPro"/>
</dbReference>
<organism evidence="1 2">
    <name type="scientific">Eumeta variegata</name>
    <name type="common">Bagworm moth</name>
    <name type="synonym">Eumeta japonica</name>
    <dbReference type="NCBI Taxonomy" id="151549"/>
    <lineage>
        <taxon>Eukaryota</taxon>
        <taxon>Metazoa</taxon>
        <taxon>Ecdysozoa</taxon>
        <taxon>Arthropoda</taxon>
        <taxon>Hexapoda</taxon>
        <taxon>Insecta</taxon>
        <taxon>Pterygota</taxon>
        <taxon>Neoptera</taxon>
        <taxon>Endopterygota</taxon>
        <taxon>Lepidoptera</taxon>
        <taxon>Glossata</taxon>
        <taxon>Ditrysia</taxon>
        <taxon>Tineoidea</taxon>
        <taxon>Psychidae</taxon>
        <taxon>Oiketicinae</taxon>
        <taxon>Eumeta</taxon>
    </lineage>
</organism>
<name>A0A4C1ZBF1_EUMVA</name>
<dbReference type="SUPFAM" id="SSF53720">
    <property type="entry name" value="ALDH-like"/>
    <property type="match status" value="1"/>
</dbReference>
<accession>A0A4C1ZBF1</accession>
<protein>
    <recommendedName>
        <fullName evidence="3">Aldehyde dehydrogenase domain-containing protein</fullName>
    </recommendedName>
</protein>
<dbReference type="AlphaFoldDB" id="A0A4C1ZBF1"/>
<comment type="caution">
    <text evidence="1">The sequence shown here is derived from an EMBL/GenBank/DDBJ whole genome shotgun (WGS) entry which is preliminary data.</text>
</comment>
<dbReference type="OrthoDB" id="7487983at2759"/>
<gene>
    <name evidence="1" type="ORF">EVAR_48387_1</name>
</gene>
<reference evidence="1 2" key="1">
    <citation type="journal article" date="2019" name="Commun. Biol.">
        <title>The bagworm genome reveals a unique fibroin gene that provides high tensile strength.</title>
        <authorList>
            <person name="Kono N."/>
            <person name="Nakamura H."/>
            <person name="Ohtoshi R."/>
            <person name="Tomita M."/>
            <person name="Numata K."/>
            <person name="Arakawa K."/>
        </authorList>
    </citation>
    <scope>NUCLEOTIDE SEQUENCE [LARGE SCALE GENOMIC DNA]</scope>
</reference>
<dbReference type="InterPro" id="IPR016161">
    <property type="entry name" value="Ald_DH/histidinol_DH"/>
</dbReference>